<comment type="caution">
    <text evidence="2">The sequence shown here is derived from an EMBL/GenBank/DDBJ whole genome shotgun (WGS) entry which is preliminary data.</text>
</comment>
<dbReference type="AlphaFoldDB" id="A0A8J4QAL0"/>
<gene>
    <name evidence="2" type="ORF">CMV_027103</name>
</gene>
<name>A0A8J4QAL0_9ROSI</name>
<proteinExistence type="predicted"/>
<evidence type="ECO:0000313" key="2">
    <source>
        <dbReference type="EMBL" id="KAF3946656.1"/>
    </source>
</evidence>
<reference evidence="2" key="1">
    <citation type="submission" date="2020-03" db="EMBL/GenBank/DDBJ databases">
        <title>Castanea mollissima Vanexum genome sequencing.</title>
        <authorList>
            <person name="Staton M."/>
        </authorList>
    </citation>
    <scope>NUCLEOTIDE SEQUENCE</scope>
    <source>
        <tissue evidence="2">Leaf</tissue>
    </source>
</reference>
<dbReference type="Proteomes" id="UP000737018">
    <property type="component" value="Unassembled WGS sequence"/>
</dbReference>
<keyword evidence="3" id="KW-1185">Reference proteome</keyword>
<organism evidence="2 3">
    <name type="scientific">Castanea mollissima</name>
    <name type="common">Chinese chestnut</name>
    <dbReference type="NCBI Taxonomy" id="60419"/>
    <lineage>
        <taxon>Eukaryota</taxon>
        <taxon>Viridiplantae</taxon>
        <taxon>Streptophyta</taxon>
        <taxon>Embryophyta</taxon>
        <taxon>Tracheophyta</taxon>
        <taxon>Spermatophyta</taxon>
        <taxon>Magnoliopsida</taxon>
        <taxon>eudicotyledons</taxon>
        <taxon>Gunneridae</taxon>
        <taxon>Pentapetalae</taxon>
        <taxon>rosids</taxon>
        <taxon>fabids</taxon>
        <taxon>Fagales</taxon>
        <taxon>Fagaceae</taxon>
        <taxon>Castanea</taxon>
    </lineage>
</organism>
<sequence>RLFTIFLTAPLQAFCLLLGHSGSDIDMDLFSKAEKLLSSSLNAWGSALATSNTLNPVWAQTLSDPFLRRILLRFLFCQAVLTLYAPTFNKKEFHPMCMPPLPVSVLPTTTNSQMSRKHVHGKGISGIDVHVAGIDGNSRTYKYGRTSVQTVQ</sequence>
<dbReference type="PANTHER" id="PTHR21243">
    <property type="entry name" value="PROTEIN SCAI"/>
    <property type="match status" value="1"/>
</dbReference>
<protein>
    <recommendedName>
        <fullName evidence="4">Protein SCAI</fullName>
    </recommendedName>
</protein>
<feature type="non-terminal residue" evidence="2">
    <location>
        <position position="1"/>
    </location>
</feature>
<dbReference type="EMBL" id="JRKL02008815">
    <property type="protein sequence ID" value="KAF3946656.1"/>
    <property type="molecule type" value="Genomic_DNA"/>
</dbReference>
<dbReference type="OrthoDB" id="525027at2759"/>
<dbReference type="GO" id="GO:0003714">
    <property type="term" value="F:transcription corepressor activity"/>
    <property type="evidence" value="ECO:0007669"/>
    <property type="project" value="InterPro"/>
</dbReference>
<evidence type="ECO:0000256" key="1">
    <source>
        <dbReference type="SAM" id="SignalP"/>
    </source>
</evidence>
<dbReference type="GO" id="GO:0006351">
    <property type="term" value="P:DNA-templated transcription"/>
    <property type="evidence" value="ECO:0007669"/>
    <property type="project" value="InterPro"/>
</dbReference>
<keyword evidence="1" id="KW-0732">Signal</keyword>
<evidence type="ECO:0008006" key="4">
    <source>
        <dbReference type="Google" id="ProtNLM"/>
    </source>
</evidence>
<accession>A0A8J4QAL0</accession>
<feature type="signal peptide" evidence="1">
    <location>
        <begin position="1"/>
        <end position="15"/>
    </location>
</feature>
<dbReference type="Pfam" id="PF12070">
    <property type="entry name" value="SCAI"/>
    <property type="match status" value="1"/>
</dbReference>
<dbReference type="InterPro" id="IPR022709">
    <property type="entry name" value="SCAI"/>
</dbReference>
<evidence type="ECO:0000313" key="3">
    <source>
        <dbReference type="Proteomes" id="UP000737018"/>
    </source>
</evidence>
<feature type="chain" id="PRO_5035316315" description="Protein SCAI" evidence="1">
    <location>
        <begin position="16"/>
        <end position="152"/>
    </location>
</feature>